<sequence>MSKYNNYLIISDLDGTLINSQHTISEKNLAAIEAFTANGGRFAVATGRSIQNIRPFIKNLRLNGPCILYNGAAVYDFKGERILKAEFLKKEILVDYINYCLATYHNMVVEIFTPEGMFIISPEKNTDAYVVKEKQPFTRSELKEVLKLDWLKLMLYDKHHTLAEARQAFMKFGLEADFDDVFSHEFYFEVLKKGISKGSALQSLRSMEPFRNKTILAVGDYDNDIEMVSLADVGIAVENAREGVKAVAKRITVSNDRDAMHEIICNILPEL</sequence>
<proteinExistence type="predicted"/>
<dbReference type="EMBL" id="MZGX01000037">
    <property type="protein sequence ID" value="OPX41998.1"/>
    <property type="molecule type" value="Genomic_DNA"/>
</dbReference>
<reference evidence="1 2" key="1">
    <citation type="submission" date="2017-03" db="EMBL/GenBank/DDBJ databases">
        <title>Genome sequence of Clostridium hungatei DSM 14427.</title>
        <authorList>
            <person name="Poehlein A."/>
            <person name="Daniel R."/>
        </authorList>
    </citation>
    <scope>NUCLEOTIDE SEQUENCE [LARGE SCALE GENOMIC DNA]</scope>
    <source>
        <strain evidence="1 2">DSM 14427</strain>
    </source>
</reference>
<evidence type="ECO:0000313" key="1">
    <source>
        <dbReference type="EMBL" id="OPX41998.1"/>
    </source>
</evidence>
<evidence type="ECO:0000313" key="2">
    <source>
        <dbReference type="Proteomes" id="UP000191554"/>
    </source>
</evidence>
<dbReference type="InterPro" id="IPR023214">
    <property type="entry name" value="HAD_sf"/>
</dbReference>
<dbReference type="PANTHER" id="PTHR10000">
    <property type="entry name" value="PHOSPHOSERINE PHOSPHATASE"/>
    <property type="match status" value="1"/>
</dbReference>
<keyword evidence="1" id="KW-0378">Hydrolase</keyword>
<dbReference type="NCBIfam" id="TIGR00099">
    <property type="entry name" value="Cof-subfamily"/>
    <property type="match status" value="1"/>
</dbReference>
<dbReference type="STRING" id="48256.CLHUN_41130"/>
<gene>
    <name evidence="1" type="ORF">CLHUN_41130</name>
</gene>
<dbReference type="GO" id="GO:0016791">
    <property type="term" value="F:phosphatase activity"/>
    <property type="evidence" value="ECO:0007669"/>
    <property type="project" value="UniProtKB-ARBA"/>
</dbReference>
<accession>A0A1V4SDR7</accession>
<dbReference type="EC" id="3.1.3.-" evidence="1"/>
<dbReference type="SFLD" id="SFLDS00003">
    <property type="entry name" value="Haloacid_Dehalogenase"/>
    <property type="match status" value="1"/>
</dbReference>
<dbReference type="InterPro" id="IPR006379">
    <property type="entry name" value="HAD-SF_hydro_IIB"/>
</dbReference>
<dbReference type="CDD" id="cd07516">
    <property type="entry name" value="HAD_Pase"/>
    <property type="match status" value="1"/>
</dbReference>
<dbReference type="GO" id="GO:0000287">
    <property type="term" value="F:magnesium ion binding"/>
    <property type="evidence" value="ECO:0007669"/>
    <property type="project" value="TreeGrafter"/>
</dbReference>
<name>A0A1V4SDR7_RUMHU</name>
<dbReference type="NCBIfam" id="TIGR01484">
    <property type="entry name" value="HAD-SF-IIB"/>
    <property type="match status" value="1"/>
</dbReference>
<dbReference type="Proteomes" id="UP000191554">
    <property type="component" value="Unassembled WGS sequence"/>
</dbReference>
<dbReference type="InterPro" id="IPR036412">
    <property type="entry name" value="HAD-like_sf"/>
</dbReference>
<dbReference type="SUPFAM" id="SSF56784">
    <property type="entry name" value="HAD-like"/>
    <property type="match status" value="1"/>
</dbReference>
<dbReference type="Gene3D" id="3.30.1240.10">
    <property type="match status" value="1"/>
</dbReference>
<comment type="caution">
    <text evidence="1">The sequence shown here is derived from an EMBL/GenBank/DDBJ whole genome shotgun (WGS) entry which is preliminary data.</text>
</comment>
<dbReference type="Gene3D" id="3.40.50.1000">
    <property type="entry name" value="HAD superfamily/HAD-like"/>
    <property type="match status" value="1"/>
</dbReference>
<dbReference type="AlphaFoldDB" id="A0A1V4SDR7"/>
<dbReference type="SFLD" id="SFLDG01140">
    <property type="entry name" value="C2.B:_Phosphomannomutase_and_P"/>
    <property type="match status" value="1"/>
</dbReference>
<dbReference type="Pfam" id="PF08282">
    <property type="entry name" value="Hydrolase_3"/>
    <property type="match status" value="1"/>
</dbReference>
<organism evidence="1 2">
    <name type="scientific">Ruminiclostridium hungatei</name>
    <name type="common">Clostridium hungatei</name>
    <dbReference type="NCBI Taxonomy" id="48256"/>
    <lineage>
        <taxon>Bacteria</taxon>
        <taxon>Bacillati</taxon>
        <taxon>Bacillota</taxon>
        <taxon>Clostridia</taxon>
        <taxon>Eubacteriales</taxon>
        <taxon>Oscillospiraceae</taxon>
        <taxon>Ruminiclostridium</taxon>
    </lineage>
</organism>
<dbReference type="InterPro" id="IPR000150">
    <property type="entry name" value="Cof"/>
</dbReference>
<protein>
    <submittedName>
        <fullName evidence="1">Putative phosphatase</fullName>
        <ecNumber evidence="1">3.1.3.-</ecNumber>
    </submittedName>
</protein>
<dbReference type="OrthoDB" id="9781413at2"/>
<dbReference type="GO" id="GO:0005829">
    <property type="term" value="C:cytosol"/>
    <property type="evidence" value="ECO:0007669"/>
    <property type="project" value="TreeGrafter"/>
</dbReference>
<dbReference type="RefSeq" id="WP_080066564.1">
    <property type="nucleotide sequence ID" value="NZ_MZGX01000037.1"/>
</dbReference>
<dbReference type="PANTHER" id="PTHR10000:SF8">
    <property type="entry name" value="HAD SUPERFAMILY HYDROLASE-LIKE, TYPE 3"/>
    <property type="match status" value="1"/>
</dbReference>
<keyword evidence="2" id="KW-1185">Reference proteome</keyword>